<dbReference type="STRING" id="1202772.A0A1V9YKP3"/>
<dbReference type="OrthoDB" id="295078at2759"/>
<dbReference type="Proteomes" id="UP000243579">
    <property type="component" value="Unassembled WGS sequence"/>
</dbReference>
<dbReference type="SUPFAM" id="SSF81383">
    <property type="entry name" value="F-box domain"/>
    <property type="match status" value="1"/>
</dbReference>
<dbReference type="GO" id="GO:0031267">
    <property type="term" value="F:small GTPase binding"/>
    <property type="evidence" value="ECO:0007669"/>
    <property type="project" value="TreeGrafter"/>
</dbReference>
<reference evidence="2 3" key="1">
    <citation type="journal article" date="2014" name="Genome Biol. Evol.">
        <title>The secreted proteins of Achlya hypogyna and Thraustotheca clavata identify the ancestral oomycete secretome and reveal gene acquisitions by horizontal gene transfer.</title>
        <authorList>
            <person name="Misner I."/>
            <person name="Blouin N."/>
            <person name="Leonard G."/>
            <person name="Richards T.A."/>
            <person name="Lane C.E."/>
        </authorList>
    </citation>
    <scope>NUCLEOTIDE SEQUENCE [LARGE SCALE GENOMIC DNA]</scope>
    <source>
        <strain evidence="2 3">ATCC 48635</strain>
    </source>
</reference>
<dbReference type="SUPFAM" id="SSF47923">
    <property type="entry name" value="Ypt/Rab-GAP domain of gyp1p"/>
    <property type="match status" value="2"/>
</dbReference>
<dbReference type="SMART" id="SM00164">
    <property type="entry name" value="TBC"/>
    <property type="match status" value="1"/>
</dbReference>
<evidence type="ECO:0000313" key="2">
    <source>
        <dbReference type="EMBL" id="OQR86290.1"/>
    </source>
</evidence>
<dbReference type="Pfam" id="PF00566">
    <property type="entry name" value="RabGAP-TBC"/>
    <property type="match status" value="1"/>
</dbReference>
<evidence type="ECO:0000259" key="1">
    <source>
        <dbReference type="PROSITE" id="PS50086"/>
    </source>
</evidence>
<dbReference type="PANTHER" id="PTHR47219:SF9">
    <property type="entry name" value="GTPASE ACTIVATING PROTEIN AND CENTROSOME-ASSOCIATED, ISOFORM B"/>
    <property type="match status" value="1"/>
</dbReference>
<dbReference type="Gene3D" id="1.10.8.270">
    <property type="entry name" value="putative rabgap domain of human tbc1 domain family member 14 like domains"/>
    <property type="match status" value="1"/>
</dbReference>
<evidence type="ECO:0000313" key="3">
    <source>
        <dbReference type="Proteomes" id="UP000243579"/>
    </source>
</evidence>
<name>A0A1V9YKP3_ACHHY</name>
<sequence>MSFFETIARSLGAWMEPRPKAASATVACVGASTESALKKYKIDASMYTSVYAPPTAGPSSRKHGSSRVEDSVDDLTARFQRHARVSRPPEWAVGQRVLFRAKAMHAGIVAEYARHLAALDGLDPHQHSGVRARAWQSIAQANIKLAKLEDLVRDLSQLGPRDSEKKFVDRLEKFVEAIAATGREALMLLVRELQVLRAPMSSLRGACVHVFAFLSAVDVARARAVSRAWCGTIGDKRLLSAALRRSAERWVYWASHLPPTRYDYPGLVAAAQHCEHLHSARRSIAADVQRTTFRNGSCTNLAAQDEPAAQAMLGRLLLAWVALDPEIGYCHGMTFLGSALLSCVGYDEERAFTVFAALLRGRGLREVFRLPDLPGALLRMYQLDSLVRLHLPHVAACFLKHKVHPQMYASGWIMALFLHETSVSPLTMTVLLDDFVVHGWPAMFRLYLGLLSVHADAVITPLPSKTLQALVKLPKQLNASLVAALEAGAAFAAATTPAALAALEEHYDPTTSLREYF</sequence>
<dbReference type="InterPro" id="IPR036047">
    <property type="entry name" value="F-box-like_dom_sf"/>
</dbReference>
<comment type="caution">
    <text evidence="2">The sequence shown here is derived from an EMBL/GenBank/DDBJ whole genome shotgun (WGS) entry which is preliminary data.</text>
</comment>
<accession>A0A1V9YKP3</accession>
<feature type="domain" description="Rab-GAP TBC" evidence="1">
    <location>
        <begin position="243"/>
        <end position="439"/>
    </location>
</feature>
<organism evidence="2 3">
    <name type="scientific">Achlya hypogyna</name>
    <name type="common">Oomycete</name>
    <name type="synonym">Protoachlya hypogyna</name>
    <dbReference type="NCBI Taxonomy" id="1202772"/>
    <lineage>
        <taxon>Eukaryota</taxon>
        <taxon>Sar</taxon>
        <taxon>Stramenopiles</taxon>
        <taxon>Oomycota</taxon>
        <taxon>Saprolegniomycetes</taxon>
        <taxon>Saprolegniales</taxon>
        <taxon>Achlyaceae</taxon>
        <taxon>Achlya</taxon>
    </lineage>
</organism>
<proteinExistence type="predicted"/>
<dbReference type="PANTHER" id="PTHR47219">
    <property type="entry name" value="RAB GTPASE-ACTIVATING PROTEIN 1-LIKE"/>
    <property type="match status" value="1"/>
</dbReference>
<dbReference type="InterPro" id="IPR000195">
    <property type="entry name" value="Rab-GAP-TBC_dom"/>
</dbReference>
<protein>
    <recommendedName>
        <fullName evidence="1">Rab-GAP TBC domain-containing protein</fullName>
    </recommendedName>
</protein>
<dbReference type="PROSITE" id="PS50086">
    <property type="entry name" value="TBC_RABGAP"/>
    <property type="match status" value="1"/>
</dbReference>
<dbReference type="EMBL" id="JNBR01001519">
    <property type="protein sequence ID" value="OQR86290.1"/>
    <property type="molecule type" value="Genomic_DNA"/>
</dbReference>
<dbReference type="InterPro" id="IPR035969">
    <property type="entry name" value="Rab-GAP_TBC_sf"/>
</dbReference>
<dbReference type="GO" id="GO:0005096">
    <property type="term" value="F:GTPase activator activity"/>
    <property type="evidence" value="ECO:0007669"/>
    <property type="project" value="TreeGrafter"/>
</dbReference>
<dbReference type="AlphaFoldDB" id="A0A1V9YKP3"/>
<gene>
    <name evidence="2" type="ORF">ACHHYP_10716</name>
</gene>
<dbReference type="Gene3D" id="1.10.472.80">
    <property type="entry name" value="Ypt/Rab-GAP domain of gyp1p, domain 3"/>
    <property type="match status" value="1"/>
</dbReference>
<dbReference type="InterPro" id="IPR050302">
    <property type="entry name" value="Rab_GAP_TBC_domain"/>
</dbReference>
<keyword evidence="3" id="KW-1185">Reference proteome</keyword>